<keyword evidence="2" id="KW-1185">Reference proteome</keyword>
<dbReference type="AlphaFoldDB" id="A0ABD2CW48"/>
<protein>
    <submittedName>
        <fullName evidence="1">Uncharacterized protein</fullName>
    </submittedName>
</protein>
<accession>A0ABD2CW48</accession>
<evidence type="ECO:0000313" key="2">
    <source>
        <dbReference type="Proteomes" id="UP001607303"/>
    </source>
</evidence>
<organism evidence="1 2">
    <name type="scientific">Vespula maculifrons</name>
    <name type="common">Eastern yellow jacket</name>
    <name type="synonym">Wasp</name>
    <dbReference type="NCBI Taxonomy" id="7453"/>
    <lineage>
        <taxon>Eukaryota</taxon>
        <taxon>Metazoa</taxon>
        <taxon>Ecdysozoa</taxon>
        <taxon>Arthropoda</taxon>
        <taxon>Hexapoda</taxon>
        <taxon>Insecta</taxon>
        <taxon>Pterygota</taxon>
        <taxon>Neoptera</taxon>
        <taxon>Endopterygota</taxon>
        <taxon>Hymenoptera</taxon>
        <taxon>Apocrita</taxon>
        <taxon>Aculeata</taxon>
        <taxon>Vespoidea</taxon>
        <taxon>Vespidae</taxon>
        <taxon>Vespinae</taxon>
        <taxon>Vespula</taxon>
    </lineage>
</organism>
<sequence length="75" mass="8999">MFTVSKSHEIEFEELRRLTFATIFRRPIRYSNDIVRKRDNPAVKRILVGPNQSCVPERRRKTLKMRFKHGDTPRA</sequence>
<reference evidence="1 2" key="1">
    <citation type="journal article" date="2024" name="Ann. Entomol. Soc. Am.">
        <title>Genomic analyses of the southern and eastern yellowjacket wasps (Hymenoptera: Vespidae) reveal evolutionary signatures of social life.</title>
        <authorList>
            <person name="Catto M.A."/>
            <person name="Caine P.B."/>
            <person name="Orr S.E."/>
            <person name="Hunt B.G."/>
            <person name="Goodisman M.A.D."/>
        </authorList>
    </citation>
    <scope>NUCLEOTIDE SEQUENCE [LARGE SCALE GENOMIC DNA]</scope>
    <source>
        <strain evidence="1">232</strain>
        <tissue evidence="1">Head and thorax</tissue>
    </source>
</reference>
<evidence type="ECO:0000313" key="1">
    <source>
        <dbReference type="EMBL" id="KAL2748398.1"/>
    </source>
</evidence>
<name>A0ABD2CW48_VESMC</name>
<dbReference type="EMBL" id="JAYRBN010000031">
    <property type="protein sequence ID" value="KAL2748398.1"/>
    <property type="molecule type" value="Genomic_DNA"/>
</dbReference>
<gene>
    <name evidence="1" type="ORF">V1477_003041</name>
</gene>
<proteinExistence type="predicted"/>
<dbReference type="Proteomes" id="UP001607303">
    <property type="component" value="Unassembled WGS sequence"/>
</dbReference>
<comment type="caution">
    <text evidence="1">The sequence shown here is derived from an EMBL/GenBank/DDBJ whole genome shotgun (WGS) entry which is preliminary data.</text>
</comment>